<dbReference type="PANTHER" id="PTHR22939">
    <property type="entry name" value="SERINE PROTEASE FAMILY S1C HTRA-RELATED"/>
    <property type="match status" value="1"/>
</dbReference>
<dbReference type="Pfam" id="PF17820">
    <property type="entry name" value="PDZ_6"/>
    <property type="match status" value="1"/>
</dbReference>
<evidence type="ECO:0000259" key="4">
    <source>
        <dbReference type="PROSITE" id="PS50106"/>
    </source>
</evidence>
<dbReference type="PANTHER" id="PTHR22939:SF125">
    <property type="entry name" value="PROTEASE DO-LIKE 14-RELATED"/>
    <property type="match status" value="1"/>
</dbReference>
<gene>
    <name evidence="5" type="primary">DEGP14</name>
    <name evidence="5" type="ORF">KSP39_PZI007850</name>
</gene>
<dbReference type="InterPro" id="IPR001478">
    <property type="entry name" value="PDZ"/>
</dbReference>
<keyword evidence="6" id="KW-1185">Reference proteome</keyword>
<proteinExistence type="inferred from homology"/>
<evidence type="ECO:0000256" key="3">
    <source>
        <dbReference type="ARBA" id="ARBA00022801"/>
    </source>
</evidence>
<dbReference type="SMART" id="SM00228">
    <property type="entry name" value="PDZ"/>
    <property type="match status" value="1"/>
</dbReference>
<reference evidence="5 6" key="1">
    <citation type="journal article" date="2022" name="Nat. Plants">
        <title>Genomes of leafy and leafless Platanthera orchids illuminate the evolution of mycoheterotrophy.</title>
        <authorList>
            <person name="Li M.H."/>
            <person name="Liu K.W."/>
            <person name="Li Z."/>
            <person name="Lu H.C."/>
            <person name="Ye Q.L."/>
            <person name="Zhang D."/>
            <person name="Wang J.Y."/>
            <person name="Li Y.F."/>
            <person name="Zhong Z.M."/>
            <person name="Liu X."/>
            <person name="Yu X."/>
            <person name="Liu D.K."/>
            <person name="Tu X.D."/>
            <person name="Liu B."/>
            <person name="Hao Y."/>
            <person name="Liao X.Y."/>
            <person name="Jiang Y.T."/>
            <person name="Sun W.H."/>
            <person name="Chen J."/>
            <person name="Chen Y.Q."/>
            <person name="Ai Y."/>
            <person name="Zhai J.W."/>
            <person name="Wu S.S."/>
            <person name="Zhou Z."/>
            <person name="Hsiao Y.Y."/>
            <person name="Wu W.L."/>
            <person name="Chen Y.Y."/>
            <person name="Lin Y.F."/>
            <person name="Hsu J.L."/>
            <person name="Li C.Y."/>
            <person name="Wang Z.W."/>
            <person name="Zhao X."/>
            <person name="Zhong W.Y."/>
            <person name="Ma X.K."/>
            <person name="Ma L."/>
            <person name="Huang J."/>
            <person name="Chen G.Z."/>
            <person name="Huang M.Z."/>
            <person name="Huang L."/>
            <person name="Peng D.H."/>
            <person name="Luo Y.B."/>
            <person name="Zou S.Q."/>
            <person name="Chen S.P."/>
            <person name="Lan S."/>
            <person name="Tsai W.C."/>
            <person name="Van de Peer Y."/>
            <person name="Liu Z.J."/>
        </authorList>
    </citation>
    <scope>NUCLEOTIDE SEQUENCE [LARGE SCALE GENOMIC DNA]</scope>
    <source>
        <strain evidence="5">Lor287</strain>
    </source>
</reference>
<dbReference type="GO" id="GO:0006508">
    <property type="term" value="P:proteolysis"/>
    <property type="evidence" value="ECO:0007669"/>
    <property type="project" value="UniProtKB-KW"/>
</dbReference>
<dbReference type="Gene3D" id="2.40.10.120">
    <property type="match status" value="1"/>
</dbReference>
<dbReference type="AlphaFoldDB" id="A0AAP0BNC7"/>
<protein>
    <submittedName>
        <fullName evidence="5">Protease Do-like 14</fullName>
    </submittedName>
</protein>
<evidence type="ECO:0000256" key="1">
    <source>
        <dbReference type="ARBA" id="ARBA00010541"/>
    </source>
</evidence>
<dbReference type="PRINTS" id="PR00834">
    <property type="entry name" value="PROTEASES2C"/>
</dbReference>
<organism evidence="5 6">
    <name type="scientific">Platanthera zijinensis</name>
    <dbReference type="NCBI Taxonomy" id="2320716"/>
    <lineage>
        <taxon>Eukaryota</taxon>
        <taxon>Viridiplantae</taxon>
        <taxon>Streptophyta</taxon>
        <taxon>Embryophyta</taxon>
        <taxon>Tracheophyta</taxon>
        <taxon>Spermatophyta</taxon>
        <taxon>Magnoliopsida</taxon>
        <taxon>Liliopsida</taxon>
        <taxon>Asparagales</taxon>
        <taxon>Orchidaceae</taxon>
        <taxon>Orchidoideae</taxon>
        <taxon>Orchideae</taxon>
        <taxon>Orchidinae</taxon>
        <taxon>Platanthera</taxon>
    </lineage>
</organism>
<dbReference type="CDD" id="cd23085">
    <property type="entry name" value="cpPDZ_AtDEGP14-like"/>
    <property type="match status" value="1"/>
</dbReference>
<dbReference type="Pfam" id="PF13365">
    <property type="entry name" value="Trypsin_2"/>
    <property type="match status" value="1"/>
</dbReference>
<comment type="caution">
    <text evidence="5">The sequence shown here is derived from an EMBL/GenBank/DDBJ whole genome shotgun (WGS) entry which is preliminary data.</text>
</comment>
<dbReference type="SUPFAM" id="SSF50494">
    <property type="entry name" value="Trypsin-like serine proteases"/>
    <property type="match status" value="1"/>
</dbReference>
<dbReference type="SUPFAM" id="SSF50156">
    <property type="entry name" value="PDZ domain-like"/>
    <property type="match status" value="1"/>
</dbReference>
<evidence type="ECO:0000256" key="2">
    <source>
        <dbReference type="ARBA" id="ARBA00022670"/>
    </source>
</evidence>
<dbReference type="Proteomes" id="UP001418222">
    <property type="component" value="Unassembled WGS sequence"/>
</dbReference>
<dbReference type="EMBL" id="JBBWWQ010000006">
    <property type="protein sequence ID" value="KAK8945088.1"/>
    <property type="molecule type" value="Genomic_DNA"/>
</dbReference>
<feature type="domain" description="PDZ" evidence="4">
    <location>
        <begin position="335"/>
        <end position="367"/>
    </location>
</feature>
<dbReference type="GO" id="GO:0004252">
    <property type="term" value="F:serine-type endopeptidase activity"/>
    <property type="evidence" value="ECO:0007669"/>
    <property type="project" value="InterPro"/>
</dbReference>
<dbReference type="Gene3D" id="2.30.42.10">
    <property type="match status" value="1"/>
</dbReference>
<dbReference type="InterPro" id="IPR041489">
    <property type="entry name" value="PDZ_6"/>
</dbReference>
<sequence>MLALAAGCEHFDGERSFHTRAKIFLSPLRHYLLPQSVDLLLQGFAFPSFFWGFIGGSRPSKDAAASPDNLKDKYRANEDGSKCGPGCLGRDSIANAAAAAGPAVVNIYVSRGTHGFWLGKSMGSGTIIDSDGTILTCAHIVVDFEGMRSISKGKVDVTLQDGREFEGVVASADIHSDIAVVKINPKTPISSAKLGSSSNLRPGDWVIAMGCPLSLQNTVTAGIVSCVDRKSSDLGLGGIRREYLQTDCAINEGNSGGPLVNLDGEVVGINILKVLNADGVSFAVPIDAAVKIMNNLLKRGRVIRPWLGLKMLDLNSMVIAQLKERDPSFPDVINGILVPMVTPGSPAEHAGFQPGDVVIEFDGKSVSCIKEIMEIMGDLVGMPIKVIVKRANNKLASLTVIPEEATRERS</sequence>
<dbReference type="PROSITE" id="PS50106">
    <property type="entry name" value="PDZ"/>
    <property type="match status" value="1"/>
</dbReference>
<keyword evidence="3" id="KW-0378">Hydrolase</keyword>
<evidence type="ECO:0000313" key="5">
    <source>
        <dbReference type="EMBL" id="KAK8945088.1"/>
    </source>
</evidence>
<dbReference type="InterPro" id="IPR001940">
    <property type="entry name" value="Peptidase_S1C"/>
</dbReference>
<dbReference type="InterPro" id="IPR009003">
    <property type="entry name" value="Peptidase_S1_PA"/>
</dbReference>
<keyword evidence="2 5" id="KW-0645">Protease</keyword>
<evidence type="ECO:0000313" key="6">
    <source>
        <dbReference type="Proteomes" id="UP001418222"/>
    </source>
</evidence>
<comment type="similarity">
    <text evidence="1">Belongs to the peptidase S1C family.</text>
</comment>
<name>A0AAP0BNC7_9ASPA</name>
<dbReference type="InterPro" id="IPR036034">
    <property type="entry name" value="PDZ_sf"/>
</dbReference>
<accession>A0AAP0BNC7</accession>